<accession>A0A7C9P8V1</accession>
<evidence type="ECO:0000256" key="1">
    <source>
        <dbReference type="SAM" id="MobiDB-lite"/>
    </source>
</evidence>
<organism evidence="2 3">
    <name type="scientific">Sulfuriferula multivorans</name>
    <dbReference type="NCBI Taxonomy" id="1559896"/>
    <lineage>
        <taxon>Bacteria</taxon>
        <taxon>Pseudomonadati</taxon>
        <taxon>Pseudomonadota</taxon>
        <taxon>Betaproteobacteria</taxon>
        <taxon>Nitrosomonadales</taxon>
        <taxon>Sulfuricellaceae</taxon>
        <taxon>Sulfuriferula</taxon>
    </lineage>
</organism>
<proteinExistence type="predicted"/>
<feature type="region of interest" description="Disordered" evidence="1">
    <location>
        <begin position="1"/>
        <end position="30"/>
    </location>
</feature>
<dbReference type="EMBL" id="JAAFGW010000181">
    <property type="protein sequence ID" value="NDP48930.1"/>
    <property type="molecule type" value="Genomic_DNA"/>
</dbReference>
<reference evidence="2 3" key="1">
    <citation type="submission" date="2019-09" db="EMBL/GenBank/DDBJ databases">
        <title>H2 Metabolism Revealed by Metagenomic Analysis in Subglacial Sediment of East Antarctica.</title>
        <authorList>
            <person name="Yang Z."/>
            <person name="Zhang Y."/>
            <person name="Lv Y."/>
            <person name="Yan W."/>
            <person name="Xiao X."/>
            <person name="Sun B."/>
            <person name="Ma H."/>
        </authorList>
    </citation>
    <scope>NUCLEOTIDE SEQUENCE [LARGE SCALE GENOMIC DNA]</scope>
    <source>
        <strain evidence="2">Bin2_2</strain>
    </source>
</reference>
<evidence type="ECO:0000313" key="2">
    <source>
        <dbReference type="EMBL" id="NDP48930.1"/>
    </source>
</evidence>
<feature type="compositionally biased region" description="Basic and acidic residues" evidence="1">
    <location>
        <begin position="21"/>
        <end position="30"/>
    </location>
</feature>
<gene>
    <name evidence="2" type="ORF">GZ085_11205</name>
</gene>
<comment type="caution">
    <text evidence="2">The sequence shown here is derived from an EMBL/GenBank/DDBJ whole genome shotgun (WGS) entry which is preliminary data.</text>
</comment>
<name>A0A7C9P8V1_9PROT</name>
<evidence type="ECO:0000313" key="3">
    <source>
        <dbReference type="Proteomes" id="UP000483432"/>
    </source>
</evidence>
<protein>
    <submittedName>
        <fullName evidence="2">Uncharacterized protein</fullName>
    </submittedName>
</protein>
<sequence length="212" mass="23200">MTPMEKAIANCREAAKASNEAGEKSRAAENERDLLRQKFSALESSITSAEQTHANADVAQRLGESSDLEATQAALDAARVAMTDAAPDLRHKIRVADLLVEKFGSMALDAAAKHQEALAELNARWIEELIQRLIAEVGKANHLADELVAAQDKATATRQLIEESRQRAGVVIGWKEEEMKSVYYKNLPHPDADARMAHKQALQAEFAAAARF</sequence>
<dbReference type="Proteomes" id="UP000483432">
    <property type="component" value="Unassembled WGS sequence"/>
</dbReference>
<dbReference type="AlphaFoldDB" id="A0A7C9P8V1"/>